<dbReference type="EMBL" id="CP006912">
    <property type="protein sequence ID" value="AHB47743.1"/>
    <property type="molecule type" value="Genomic_DNA"/>
</dbReference>
<gene>
    <name evidence="1" type="ORF">W911_03915</name>
</gene>
<name>V5SAQ6_9HYPH</name>
<evidence type="ECO:0000313" key="1">
    <source>
        <dbReference type="EMBL" id="AHB47743.1"/>
    </source>
</evidence>
<dbReference type="Proteomes" id="UP000018542">
    <property type="component" value="Chromosome"/>
</dbReference>
<reference evidence="1 2" key="1">
    <citation type="journal article" date="2014" name="Genome Announc.">
        <title>Complete Genome Sequence of Hyphomicrobium nitrativorans Strain NL23, a Denitrifying Bacterium Isolated from Biofilm of a Methanol-Fed Denitrification System Treating Seawater at the Montreal Biodome.</title>
        <authorList>
            <person name="Martineau C."/>
            <person name="Villeneuve C."/>
            <person name="Mauffrey F."/>
            <person name="Villemur R."/>
        </authorList>
    </citation>
    <scope>NUCLEOTIDE SEQUENCE [LARGE SCALE GENOMIC DNA]</scope>
    <source>
        <strain evidence="1">NL23</strain>
    </source>
</reference>
<accession>V5SAQ6</accession>
<dbReference type="KEGG" id="hni:W911_03915"/>
<protein>
    <submittedName>
        <fullName evidence="1">Uncharacterized protein</fullName>
    </submittedName>
</protein>
<organism evidence="1 2">
    <name type="scientific">Hyphomicrobium nitrativorans NL23</name>
    <dbReference type="NCBI Taxonomy" id="1029756"/>
    <lineage>
        <taxon>Bacteria</taxon>
        <taxon>Pseudomonadati</taxon>
        <taxon>Pseudomonadota</taxon>
        <taxon>Alphaproteobacteria</taxon>
        <taxon>Hyphomicrobiales</taxon>
        <taxon>Hyphomicrobiaceae</taxon>
        <taxon>Hyphomicrobium</taxon>
    </lineage>
</organism>
<dbReference type="HOGENOM" id="CLU_1728887_0_0_5"/>
<dbReference type="AlphaFoldDB" id="V5SAQ6"/>
<dbReference type="PATRIC" id="fig|1029756.8.peg.819"/>
<dbReference type="RefSeq" id="WP_023786194.1">
    <property type="nucleotide sequence ID" value="NC_022997.1"/>
</dbReference>
<proteinExistence type="predicted"/>
<sequence>MVWPTRLRRRQRKHAFEQALDDVRLDPDGEPVSFEELTAGRSGAARSVASFGDITVAPGYVAQGALKRAYDDGADQGPPSPAVRPAEAVRTLKAELEKKGLTSKDLARLRRQFAADHHPDRVPLDLREEALHAMAEVNAAIDLALKRAARS</sequence>
<evidence type="ECO:0000313" key="2">
    <source>
        <dbReference type="Proteomes" id="UP000018542"/>
    </source>
</evidence>
<keyword evidence="2" id="KW-1185">Reference proteome</keyword>
<dbReference type="OrthoDB" id="7932606at2"/>